<name>A0AAV2R8F6_MEGNR</name>
<feature type="disulfide bond" evidence="9">
    <location>
        <begin position="413"/>
        <end position="428"/>
    </location>
</feature>
<comment type="caution">
    <text evidence="9">Lacks conserved residue(s) required for the propagation of feature annotation.</text>
</comment>
<evidence type="ECO:0000313" key="15">
    <source>
        <dbReference type="Proteomes" id="UP001497623"/>
    </source>
</evidence>
<dbReference type="InterPro" id="IPR036055">
    <property type="entry name" value="LDL_receptor-like_sf"/>
</dbReference>
<dbReference type="PRINTS" id="PR00261">
    <property type="entry name" value="LDLRECEPTOR"/>
</dbReference>
<evidence type="ECO:0000313" key="14">
    <source>
        <dbReference type="EMBL" id="CAL4120395.1"/>
    </source>
</evidence>
<keyword evidence="7" id="KW-0675">Receptor</keyword>
<evidence type="ECO:0000256" key="9">
    <source>
        <dbReference type="PROSITE-ProRule" id="PRU00124"/>
    </source>
</evidence>
<dbReference type="PANTHER" id="PTHR22722:SF14">
    <property type="entry name" value="MEGALIN, ISOFORM A"/>
    <property type="match status" value="1"/>
</dbReference>
<keyword evidence="3" id="KW-0677">Repeat</keyword>
<dbReference type="Pfam" id="PF00431">
    <property type="entry name" value="CUB"/>
    <property type="match status" value="1"/>
</dbReference>
<dbReference type="InterPro" id="IPR000859">
    <property type="entry name" value="CUB_dom"/>
</dbReference>
<gene>
    <name evidence="14" type="ORF">MNOR_LOCUS22022</name>
</gene>
<dbReference type="Gene3D" id="2.60.120.290">
    <property type="entry name" value="Spermadhesin, CUB domain"/>
    <property type="match status" value="2"/>
</dbReference>
<dbReference type="PROSITE" id="PS50068">
    <property type="entry name" value="LDLRA_2"/>
    <property type="match status" value="5"/>
</dbReference>
<dbReference type="GO" id="GO:0006898">
    <property type="term" value="P:receptor-mediated endocytosis"/>
    <property type="evidence" value="ECO:0007669"/>
    <property type="project" value="TreeGrafter"/>
</dbReference>
<dbReference type="InterPro" id="IPR051221">
    <property type="entry name" value="LDLR-related"/>
</dbReference>
<reference evidence="14 15" key="1">
    <citation type="submission" date="2024-05" db="EMBL/GenBank/DDBJ databases">
        <authorList>
            <person name="Wallberg A."/>
        </authorList>
    </citation>
    <scope>NUCLEOTIDE SEQUENCE [LARGE SCALE GENOMIC DNA]</scope>
</reference>
<keyword evidence="6 9" id="KW-1015">Disulfide bond</keyword>
<dbReference type="CDD" id="cd00112">
    <property type="entry name" value="LDLa"/>
    <property type="match status" value="3"/>
</dbReference>
<feature type="transmembrane region" description="Helical" evidence="11">
    <location>
        <begin position="474"/>
        <end position="501"/>
    </location>
</feature>
<feature type="disulfide bond" evidence="9">
    <location>
        <begin position="442"/>
        <end position="460"/>
    </location>
</feature>
<dbReference type="SMART" id="SM00042">
    <property type="entry name" value="CUB"/>
    <property type="match status" value="1"/>
</dbReference>
<dbReference type="PANTHER" id="PTHR22722">
    <property type="entry name" value="LOW-DENSITY LIPOPROTEIN RECEPTOR-RELATED PROTEIN 2-RELATED"/>
    <property type="match status" value="1"/>
</dbReference>
<feature type="disulfide bond" evidence="9">
    <location>
        <begin position="368"/>
        <end position="383"/>
    </location>
</feature>
<keyword evidence="12" id="KW-0732">Signal</keyword>
<dbReference type="CDD" id="cd00041">
    <property type="entry name" value="CUB"/>
    <property type="match status" value="1"/>
</dbReference>
<feature type="disulfide bond" evidence="9">
    <location>
        <begin position="264"/>
        <end position="279"/>
    </location>
</feature>
<evidence type="ECO:0000256" key="1">
    <source>
        <dbReference type="ARBA" id="ARBA00004167"/>
    </source>
</evidence>
<feature type="region of interest" description="Disordered" evidence="10">
    <location>
        <begin position="570"/>
        <end position="641"/>
    </location>
</feature>
<keyword evidence="5 11" id="KW-0472">Membrane</keyword>
<evidence type="ECO:0000256" key="4">
    <source>
        <dbReference type="ARBA" id="ARBA00022989"/>
    </source>
</evidence>
<feature type="non-terminal residue" evidence="14">
    <location>
        <position position="641"/>
    </location>
</feature>
<comment type="caution">
    <text evidence="14">The sequence shown here is derived from an EMBL/GenBank/DDBJ whole genome shotgun (WGS) entry which is preliminary data.</text>
</comment>
<dbReference type="Pfam" id="PF00057">
    <property type="entry name" value="Ldl_recept_a"/>
    <property type="match status" value="3"/>
</dbReference>
<dbReference type="InterPro" id="IPR023415">
    <property type="entry name" value="LDLR_class-A_CS"/>
</dbReference>
<evidence type="ECO:0000256" key="6">
    <source>
        <dbReference type="ARBA" id="ARBA00023157"/>
    </source>
</evidence>
<evidence type="ECO:0000256" key="3">
    <source>
        <dbReference type="ARBA" id="ARBA00022737"/>
    </source>
</evidence>
<evidence type="ECO:0000256" key="10">
    <source>
        <dbReference type="SAM" id="MobiDB-lite"/>
    </source>
</evidence>
<evidence type="ECO:0000256" key="7">
    <source>
        <dbReference type="ARBA" id="ARBA00023170"/>
    </source>
</evidence>
<evidence type="ECO:0000256" key="12">
    <source>
        <dbReference type="SAM" id="SignalP"/>
    </source>
</evidence>
<comment type="subcellular location">
    <subcellularLocation>
        <location evidence="1">Membrane</location>
        <topology evidence="1">Single-pass membrane protein</topology>
    </subcellularLocation>
</comment>
<feature type="compositionally biased region" description="Low complexity" evidence="10">
    <location>
        <begin position="600"/>
        <end position="612"/>
    </location>
</feature>
<proteinExistence type="predicted"/>
<dbReference type="PROSITE" id="PS01209">
    <property type="entry name" value="LDLRA_1"/>
    <property type="match status" value="1"/>
</dbReference>
<evidence type="ECO:0000256" key="5">
    <source>
        <dbReference type="ARBA" id="ARBA00023136"/>
    </source>
</evidence>
<evidence type="ECO:0000256" key="11">
    <source>
        <dbReference type="SAM" id="Phobius"/>
    </source>
</evidence>
<dbReference type="InterPro" id="IPR035914">
    <property type="entry name" value="Sperma_CUB_dom_sf"/>
</dbReference>
<dbReference type="AlphaFoldDB" id="A0AAV2R8F6"/>
<dbReference type="InterPro" id="IPR002172">
    <property type="entry name" value="LDrepeatLR_classA_rpt"/>
</dbReference>
<dbReference type="SUPFAM" id="SSF49854">
    <property type="entry name" value="Spermadhesin, CUB domain"/>
    <property type="match status" value="1"/>
</dbReference>
<dbReference type="SMART" id="SM00192">
    <property type="entry name" value="LDLa"/>
    <property type="match status" value="5"/>
</dbReference>
<feature type="signal peptide" evidence="12">
    <location>
        <begin position="1"/>
        <end position="19"/>
    </location>
</feature>
<organism evidence="14 15">
    <name type="scientific">Meganyctiphanes norvegica</name>
    <name type="common">Northern krill</name>
    <name type="synonym">Thysanopoda norvegica</name>
    <dbReference type="NCBI Taxonomy" id="48144"/>
    <lineage>
        <taxon>Eukaryota</taxon>
        <taxon>Metazoa</taxon>
        <taxon>Ecdysozoa</taxon>
        <taxon>Arthropoda</taxon>
        <taxon>Crustacea</taxon>
        <taxon>Multicrustacea</taxon>
        <taxon>Malacostraca</taxon>
        <taxon>Eumalacostraca</taxon>
        <taxon>Eucarida</taxon>
        <taxon>Euphausiacea</taxon>
        <taxon>Euphausiidae</taxon>
        <taxon>Meganyctiphanes</taxon>
    </lineage>
</organism>
<evidence type="ECO:0000259" key="13">
    <source>
        <dbReference type="PROSITE" id="PS01180"/>
    </source>
</evidence>
<feature type="region of interest" description="Disordered" evidence="10">
    <location>
        <begin position="144"/>
        <end position="182"/>
    </location>
</feature>
<evidence type="ECO:0000256" key="8">
    <source>
        <dbReference type="ARBA" id="ARBA00023180"/>
    </source>
</evidence>
<keyword evidence="4 11" id="KW-1133">Transmembrane helix</keyword>
<feature type="disulfide bond" evidence="9">
    <location>
        <begin position="329"/>
        <end position="344"/>
    </location>
</feature>
<protein>
    <recommendedName>
        <fullName evidence="13">CUB domain-containing protein</fullName>
    </recommendedName>
</protein>
<keyword evidence="8" id="KW-0325">Glycoprotein</keyword>
<keyword evidence="2 11" id="KW-0812">Transmembrane</keyword>
<dbReference type="SUPFAM" id="SSF57424">
    <property type="entry name" value="LDL receptor-like module"/>
    <property type="match status" value="4"/>
</dbReference>
<keyword evidence="15" id="KW-1185">Reference proteome</keyword>
<sequence>MLSKHLPIIFLLEVAFVESSHHGVVVNDEACSRNGGHLILNDLGGTITSPLHPNGPPTPVFCSWLINNTHSDTLILSFGHFDLNEDVECSKKERDCCNHQWLQVEIPEPSNENYARKHRAKYPLEDRSILNLLHSHLGAKINPLSNLTIPNDGKESESTESTLRKGKKTKKRRSQKTHFNTQHHNMSILSNTKKIGHLCGNIVPQPITTTASTVVIKFYSDGRVHPGHMGFVLHYQITNNKTVCKLEEFNCGSPSLCIPESWQCNGQKECPDGLDETNCLGCAGITESQRCDGLWHCQEGQDELGCFDCSADEWSCGENDECYKKFQRCNGKTNCHNGVDEAYCNCGRNQSRCSPNSAYCYDPLTQRCDGVLVCPGGEDEMDCGRCGSQGGLVGVHMIACSNGEECYSSTKRCDGVSECRDGSDEHNCSPQLCHPKHGAFLCANSHCIRDAWRCDQFDDCGDASDEDDCLRNSVIVAAAMGGLVCSLLLVIAVGCTCRLYALRLGLNNRIQTQRGIRRSTQLAPLTRLEQHLLQREPPPSYSVAVNDPSASLFGGSMCLGRGWRRQRRRAGGLGSISSDGPLVLPVPSPGYQPEESHIAGNSSNTDTNTTGSPVLMSNEKERGDGAKVLVVGAASRQTQEE</sequence>
<feature type="domain" description="CUB" evidence="13">
    <location>
        <begin position="34"/>
        <end position="238"/>
    </location>
</feature>
<dbReference type="Proteomes" id="UP001497623">
    <property type="component" value="Unassembled WGS sequence"/>
</dbReference>
<accession>A0AAV2R8F6</accession>
<feature type="compositionally biased region" description="Basic residues" evidence="10">
    <location>
        <begin position="164"/>
        <end position="176"/>
    </location>
</feature>
<dbReference type="GO" id="GO:0042562">
    <property type="term" value="F:hormone binding"/>
    <property type="evidence" value="ECO:0007669"/>
    <property type="project" value="TreeGrafter"/>
</dbReference>
<dbReference type="PROSITE" id="PS01180">
    <property type="entry name" value="CUB"/>
    <property type="match status" value="1"/>
</dbReference>
<dbReference type="Gene3D" id="4.10.400.10">
    <property type="entry name" value="Low-density Lipoprotein Receptor"/>
    <property type="match status" value="5"/>
</dbReference>
<evidence type="ECO:0000256" key="2">
    <source>
        <dbReference type="ARBA" id="ARBA00022692"/>
    </source>
</evidence>
<dbReference type="EMBL" id="CAXKWB010018192">
    <property type="protein sequence ID" value="CAL4120395.1"/>
    <property type="molecule type" value="Genomic_DNA"/>
</dbReference>
<feature type="disulfide bond" evidence="9">
    <location>
        <begin position="454"/>
        <end position="469"/>
    </location>
</feature>
<dbReference type="GO" id="GO:0016324">
    <property type="term" value="C:apical plasma membrane"/>
    <property type="evidence" value="ECO:0007669"/>
    <property type="project" value="TreeGrafter"/>
</dbReference>
<feature type="chain" id="PRO_5043864476" description="CUB domain-containing protein" evidence="12">
    <location>
        <begin position="20"/>
        <end position="641"/>
    </location>
</feature>
<dbReference type="GO" id="GO:0043235">
    <property type="term" value="C:receptor complex"/>
    <property type="evidence" value="ECO:0007669"/>
    <property type="project" value="TreeGrafter"/>
</dbReference>